<dbReference type="EMBL" id="JMIU01000001">
    <property type="protein sequence ID" value="KDN95286.1"/>
    <property type="molecule type" value="Genomic_DNA"/>
</dbReference>
<dbReference type="STRING" id="28885.EI16_03000"/>
<sequence length="149" mass="17071">MSVITQLKTIQANAHTYYLQLHQIHWLVQGPRFKAMHEMTEGYYERMSEMYDDAAERLLQKGAMPLLSIDELKVASTLAPLSDKVFDEKAVLAYVEKMLKHLIDSYRTLAETADDEGDRTTAALADDQLEVLEKEEWMLLATKGEAKYV</sequence>
<dbReference type="PANTHER" id="PTHR42932:SF1">
    <property type="entry name" value="GENERAL STRESS PROTEIN 20U"/>
    <property type="match status" value="1"/>
</dbReference>
<evidence type="ECO:0000256" key="1">
    <source>
        <dbReference type="ARBA" id="ARBA00009497"/>
    </source>
</evidence>
<comment type="caution">
    <text evidence="4">The sequence shown here is derived from an EMBL/GenBank/DDBJ whole genome shotgun (WGS) entry which is preliminary data.</text>
</comment>
<dbReference type="AlphaFoldDB" id="A0A066ZY61"/>
<dbReference type="RefSeq" id="WP_029909244.1">
    <property type="nucleotide sequence ID" value="NZ_AP020335.1"/>
</dbReference>
<evidence type="ECO:0000313" key="4">
    <source>
        <dbReference type="EMBL" id="KDN95286.1"/>
    </source>
</evidence>
<dbReference type="PRINTS" id="PR01346">
    <property type="entry name" value="HELNAPAPROT"/>
</dbReference>
<organism evidence="4 5">
    <name type="scientific">Hydrogenovibrio marinus</name>
    <dbReference type="NCBI Taxonomy" id="28885"/>
    <lineage>
        <taxon>Bacteria</taxon>
        <taxon>Pseudomonadati</taxon>
        <taxon>Pseudomonadota</taxon>
        <taxon>Gammaproteobacteria</taxon>
        <taxon>Thiotrichales</taxon>
        <taxon>Piscirickettsiaceae</taxon>
        <taxon>Hydrogenovibrio</taxon>
    </lineage>
</organism>
<proteinExistence type="inferred from homology"/>
<dbReference type="SUPFAM" id="SSF47240">
    <property type="entry name" value="Ferritin-like"/>
    <property type="match status" value="1"/>
</dbReference>
<dbReference type="Pfam" id="PF00210">
    <property type="entry name" value="Ferritin"/>
    <property type="match status" value="1"/>
</dbReference>
<gene>
    <name evidence="4" type="ORF">EI16_03000</name>
</gene>
<accession>A0A066ZY61</accession>
<evidence type="ECO:0000256" key="2">
    <source>
        <dbReference type="RuleBase" id="RU003875"/>
    </source>
</evidence>
<evidence type="ECO:0000313" key="5">
    <source>
        <dbReference type="Proteomes" id="UP000027341"/>
    </source>
</evidence>
<dbReference type="GO" id="GO:0008199">
    <property type="term" value="F:ferric iron binding"/>
    <property type="evidence" value="ECO:0007669"/>
    <property type="project" value="InterPro"/>
</dbReference>
<evidence type="ECO:0000259" key="3">
    <source>
        <dbReference type="Pfam" id="PF00210"/>
    </source>
</evidence>
<dbReference type="Gene3D" id="1.20.1260.10">
    <property type="match status" value="1"/>
</dbReference>
<name>A0A066ZY61_HYDMR</name>
<reference evidence="4 5" key="1">
    <citation type="submission" date="2014-04" db="EMBL/GenBank/DDBJ databases">
        <title>Draft genome sequence of Hydrogenovibrio marinus MH-110, a model organism for aerobic H2 metabolism.</title>
        <authorList>
            <person name="Cha H.J."/>
            <person name="Jo B.H."/>
            <person name="Hwang B.H."/>
        </authorList>
    </citation>
    <scope>NUCLEOTIDE SEQUENCE [LARGE SCALE GENOMIC DNA]</scope>
    <source>
        <strain evidence="4 5">MH-110</strain>
    </source>
</reference>
<dbReference type="PIRSF" id="PIRSF005900">
    <property type="entry name" value="Dps"/>
    <property type="match status" value="1"/>
</dbReference>
<dbReference type="Proteomes" id="UP000027341">
    <property type="component" value="Unassembled WGS sequence"/>
</dbReference>
<dbReference type="CDD" id="cd01043">
    <property type="entry name" value="DPS"/>
    <property type="match status" value="1"/>
</dbReference>
<dbReference type="InterPro" id="IPR009078">
    <property type="entry name" value="Ferritin-like_SF"/>
</dbReference>
<protein>
    <recommendedName>
        <fullName evidence="3">Ferritin/DPS domain-containing protein</fullName>
    </recommendedName>
</protein>
<dbReference type="PANTHER" id="PTHR42932">
    <property type="entry name" value="GENERAL STRESS PROTEIN 20U"/>
    <property type="match status" value="1"/>
</dbReference>
<dbReference type="InterPro" id="IPR012347">
    <property type="entry name" value="Ferritin-like"/>
</dbReference>
<dbReference type="InterPro" id="IPR002177">
    <property type="entry name" value="DPS_DNA-bd"/>
</dbReference>
<dbReference type="InterPro" id="IPR008331">
    <property type="entry name" value="Ferritin_DPS_dom"/>
</dbReference>
<feature type="domain" description="Ferritin/DPS" evidence="3">
    <location>
        <begin position="5"/>
        <end position="141"/>
    </location>
</feature>
<keyword evidence="5" id="KW-1185">Reference proteome</keyword>
<comment type="similarity">
    <text evidence="1 2">Belongs to the Dps family.</text>
</comment>